<name>A0A6J4UGN7_9BACT</name>
<sequence length="49" mass="5444">MGQFVFVQGFERVEPEQRPVLRHPGGEGVELVPFALGRPGEIRSVREPG</sequence>
<evidence type="ECO:0000313" key="1">
    <source>
        <dbReference type="EMBL" id="CAA9548950.1"/>
    </source>
</evidence>
<reference evidence="1" key="1">
    <citation type="submission" date="2020-02" db="EMBL/GenBank/DDBJ databases">
        <authorList>
            <person name="Meier V. D."/>
        </authorList>
    </citation>
    <scope>NUCLEOTIDE SEQUENCE</scope>
    <source>
        <strain evidence="1">AVDCRST_MAG70</strain>
    </source>
</reference>
<dbReference type="EMBL" id="CADCWH010000118">
    <property type="protein sequence ID" value="CAA9548950.1"/>
    <property type="molecule type" value="Genomic_DNA"/>
</dbReference>
<protein>
    <submittedName>
        <fullName evidence="1">Uncharacterized protein</fullName>
    </submittedName>
</protein>
<gene>
    <name evidence="1" type="ORF">AVDCRST_MAG70-759</name>
</gene>
<organism evidence="1">
    <name type="scientific">uncultured Thermomicrobiales bacterium</name>
    <dbReference type="NCBI Taxonomy" id="1645740"/>
    <lineage>
        <taxon>Bacteria</taxon>
        <taxon>Pseudomonadati</taxon>
        <taxon>Thermomicrobiota</taxon>
        <taxon>Thermomicrobia</taxon>
        <taxon>Thermomicrobiales</taxon>
        <taxon>environmental samples</taxon>
    </lineage>
</organism>
<accession>A0A6J4UGN7</accession>
<dbReference type="AlphaFoldDB" id="A0A6J4UGN7"/>
<proteinExistence type="predicted"/>